<organism evidence="2 3">
    <name type="scientific">Neodothiora populina</name>
    <dbReference type="NCBI Taxonomy" id="2781224"/>
    <lineage>
        <taxon>Eukaryota</taxon>
        <taxon>Fungi</taxon>
        <taxon>Dikarya</taxon>
        <taxon>Ascomycota</taxon>
        <taxon>Pezizomycotina</taxon>
        <taxon>Dothideomycetes</taxon>
        <taxon>Dothideomycetidae</taxon>
        <taxon>Dothideales</taxon>
        <taxon>Dothioraceae</taxon>
        <taxon>Neodothiora</taxon>
    </lineage>
</organism>
<proteinExistence type="predicted"/>
<dbReference type="SUPFAM" id="SSF81383">
    <property type="entry name" value="F-box domain"/>
    <property type="match status" value="1"/>
</dbReference>
<gene>
    <name evidence="2" type="ORF">AAFC00_006099</name>
</gene>
<dbReference type="Proteomes" id="UP001562354">
    <property type="component" value="Unassembled WGS sequence"/>
</dbReference>
<evidence type="ECO:0000259" key="1">
    <source>
        <dbReference type="PROSITE" id="PS50181"/>
    </source>
</evidence>
<comment type="caution">
    <text evidence="2">The sequence shown here is derived from an EMBL/GenBank/DDBJ whole genome shotgun (WGS) entry which is preliminary data.</text>
</comment>
<dbReference type="InterPro" id="IPR001810">
    <property type="entry name" value="F-box_dom"/>
</dbReference>
<dbReference type="InterPro" id="IPR011047">
    <property type="entry name" value="Quinoprotein_ADH-like_sf"/>
</dbReference>
<dbReference type="InterPro" id="IPR036047">
    <property type="entry name" value="F-box-like_dom_sf"/>
</dbReference>
<dbReference type="SUPFAM" id="SSF50998">
    <property type="entry name" value="Quinoprotein alcohol dehydrogenase-like"/>
    <property type="match status" value="1"/>
</dbReference>
<feature type="domain" description="F-box" evidence="1">
    <location>
        <begin position="3"/>
        <end position="52"/>
    </location>
</feature>
<name>A0ABR3P423_9PEZI</name>
<reference evidence="2 3" key="1">
    <citation type="submission" date="2024-07" db="EMBL/GenBank/DDBJ databases">
        <title>Draft sequence of the Neodothiora populina.</title>
        <authorList>
            <person name="Drown D.D."/>
            <person name="Schuette U.S."/>
            <person name="Buechlein A.B."/>
            <person name="Rusch D.R."/>
            <person name="Winton L.W."/>
            <person name="Adams G.A."/>
        </authorList>
    </citation>
    <scope>NUCLEOTIDE SEQUENCE [LARGE SCALE GENOMIC DNA]</scope>
    <source>
        <strain evidence="2 3">CPC 39397</strain>
    </source>
</reference>
<dbReference type="GeneID" id="95979798"/>
<sequence>MMIDPLTVLPAEIVLRFIDFTTPADVACLTRLNKTWHSFVDSTHQDHIYSSPTKTISPPKCRDFSFLGKSQCFARYFENVVGWKELCRRQTLLNANWRQERPVTRESVIQIGATPIWRFRPDFKRRFIISTSQAGGINVTDMDDGRLLWSLDVDDVRPYAHLEYQDGIATWDRFGNAIEVWKADDEQRGVFRQTAVLQHDCETRGFQHSFDNLCVVSSEGHGFIYDMTQTPPTLLKRPTIESDAVGHLYQNQDVVVYSMGAKGYHAHSKETGELLGVLQPNTGTHIYHIRHPAPAPPASITTARHGATDKVCPPEHPSRGRLLPLRVDHGSHPDIPSPYSLDNDEWGAGMINDNFMVGVSRGGRVYMCSDWRAALSSPEQAAATSAIIECESDGSTFDLGGWLSIRNDRIMFEINDRIYILMLNLDGPLPRAGRESLPVWATSSSSAPQLTVPVSFMAIYDDCIMTTYTTLGRVPQNPEAPRNVPVGMHRPRAFPTKAIRVISLAPDLQGNDLLLQDTDDWQAASAGRPECNTSDERSALQAGILQLVSLLGNDSDEDDEED</sequence>
<dbReference type="RefSeq" id="XP_069197208.1">
    <property type="nucleotide sequence ID" value="XM_069345997.1"/>
</dbReference>
<dbReference type="PROSITE" id="PS50181">
    <property type="entry name" value="FBOX"/>
    <property type="match status" value="1"/>
</dbReference>
<keyword evidence="3" id="KW-1185">Reference proteome</keyword>
<accession>A0ABR3P423</accession>
<evidence type="ECO:0000313" key="2">
    <source>
        <dbReference type="EMBL" id="KAL1297526.1"/>
    </source>
</evidence>
<evidence type="ECO:0000313" key="3">
    <source>
        <dbReference type="Proteomes" id="UP001562354"/>
    </source>
</evidence>
<protein>
    <recommendedName>
        <fullName evidence="1">F-box domain-containing protein</fullName>
    </recommendedName>
</protein>
<dbReference type="EMBL" id="JBFMKM010000014">
    <property type="protein sequence ID" value="KAL1297526.1"/>
    <property type="molecule type" value="Genomic_DNA"/>
</dbReference>